<reference evidence="2" key="1">
    <citation type="submission" date="2018-11" db="EMBL/GenBank/DDBJ databases">
        <authorList>
            <person name="Grassa J C."/>
        </authorList>
    </citation>
    <scope>NUCLEOTIDE SEQUENCE [LARGE SCALE GENOMIC DNA]</scope>
</reference>
<reference evidence="2" key="2">
    <citation type="submission" date="2021-03" db="UniProtKB">
        <authorList>
            <consortium name="EnsemblPlants"/>
        </authorList>
    </citation>
    <scope>IDENTIFICATION</scope>
</reference>
<sequence length="115" mass="12643">MMALIFLLYTKEVISPEHHFENFGQASSVHRPSIAMDHFGPDKGAPHHTIISDSPTLQHQGIILALAEITTSKGLILAQAEITILGHHLDPSQDDNTKSSSQPKSRWQTQHATST</sequence>
<feature type="compositionally biased region" description="Basic and acidic residues" evidence="1">
    <location>
        <begin position="88"/>
        <end position="97"/>
    </location>
</feature>
<evidence type="ECO:0000313" key="2">
    <source>
        <dbReference type="EnsemblPlants" id="cds.evm.model.01.625"/>
    </source>
</evidence>
<evidence type="ECO:0000256" key="1">
    <source>
        <dbReference type="SAM" id="MobiDB-lite"/>
    </source>
</evidence>
<feature type="region of interest" description="Disordered" evidence="1">
    <location>
        <begin position="88"/>
        <end position="115"/>
    </location>
</feature>
<dbReference type="AlphaFoldDB" id="A0A803NPY9"/>
<protein>
    <submittedName>
        <fullName evidence="2">Uncharacterized protein</fullName>
    </submittedName>
</protein>
<dbReference type="Proteomes" id="UP000596661">
    <property type="component" value="Chromosome 1"/>
</dbReference>
<proteinExistence type="predicted"/>
<dbReference type="Gramene" id="evm.model.01.625">
    <property type="protein sequence ID" value="cds.evm.model.01.625"/>
    <property type="gene ID" value="evm.TU.01.625"/>
</dbReference>
<name>A0A803NPY9_CANSA</name>
<evidence type="ECO:0000313" key="3">
    <source>
        <dbReference type="Proteomes" id="UP000596661"/>
    </source>
</evidence>
<feature type="compositionally biased region" description="Polar residues" evidence="1">
    <location>
        <begin position="98"/>
        <end position="115"/>
    </location>
</feature>
<accession>A0A803NPY9</accession>
<organism evidence="2 3">
    <name type="scientific">Cannabis sativa</name>
    <name type="common">Hemp</name>
    <name type="synonym">Marijuana</name>
    <dbReference type="NCBI Taxonomy" id="3483"/>
    <lineage>
        <taxon>Eukaryota</taxon>
        <taxon>Viridiplantae</taxon>
        <taxon>Streptophyta</taxon>
        <taxon>Embryophyta</taxon>
        <taxon>Tracheophyta</taxon>
        <taxon>Spermatophyta</taxon>
        <taxon>Magnoliopsida</taxon>
        <taxon>eudicotyledons</taxon>
        <taxon>Gunneridae</taxon>
        <taxon>Pentapetalae</taxon>
        <taxon>rosids</taxon>
        <taxon>fabids</taxon>
        <taxon>Rosales</taxon>
        <taxon>Cannabaceae</taxon>
        <taxon>Cannabis</taxon>
    </lineage>
</organism>
<keyword evidence="3" id="KW-1185">Reference proteome</keyword>
<dbReference type="EnsemblPlants" id="evm.model.01.625">
    <property type="protein sequence ID" value="cds.evm.model.01.625"/>
    <property type="gene ID" value="evm.TU.01.625"/>
</dbReference>
<dbReference type="EMBL" id="UZAU01000018">
    <property type="status" value="NOT_ANNOTATED_CDS"/>
    <property type="molecule type" value="Genomic_DNA"/>
</dbReference>